<keyword evidence="2" id="KW-0521">NADP</keyword>
<dbReference type="KEGG" id="trg:TRUGW13939_00214"/>
<dbReference type="PRINTS" id="PR00081">
    <property type="entry name" value="GDHRDH"/>
</dbReference>
<dbReference type="Gene3D" id="3.40.50.720">
    <property type="entry name" value="NAD(P)-binding Rossmann-like Domain"/>
    <property type="match status" value="1"/>
</dbReference>
<sequence>MAAVTKSWFITGASSGLGLEMALSALRAGHRVIGTGRDIQRAAVNHPEFETLGGQWLQLDLSQPSAKEVIEQTLAQEDAGLKPTEKRHWVIVNNAGSSLLGAVEDMSENQITAYLQFNIYGPIRVWKAALPILRQHRQGTLITISSIFGFVSKSEHMMYSACKAATESLTESYADLLSPLGIRVLLVEPGGFRTKFAANASQADLGITDDYAEKIEAWTCIVNSAAKDETIVSGDPEKFGERMLQAVDGLGLFERLWANHEGGKALRVQLGSDSYELFGARLGELSKVHAETAVVAKSTDVHS</sequence>
<dbReference type="PROSITE" id="PS00061">
    <property type="entry name" value="ADH_SHORT"/>
    <property type="match status" value="1"/>
</dbReference>
<gene>
    <name evidence="5" type="ORF">TRUGW13939_00214</name>
</gene>
<organism evidence="5 6">
    <name type="scientific">Talaromyces rugulosus</name>
    <name type="common">Penicillium rugulosum</name>
    <dbReference type="NCBI Taxonomy" id="121627"/>
    <lineage>
        <taxon>Eukaryota</taxon>
        <taxon>Fungi</taxon>
        <taxon>Dikarya</taxon>
        <taxon>Ascomycota</taxon>
        <taxon>Pezizomycotina</taxon>
        <taxon>Eurotiomycetes</taxon>
        <taxon>Eurotiomycetidae</taxon>
        <taxon>Eurotiales</taxon>
        <taxon>Trichocomaceae</taxon>
        <taxon>Talaromyces</taxon>
        <taxon>Talaromyces sect. Islandici</taxon>
    </lineage>
</organism>
<evidence type="ECO:0000313" key="5">
    <source>
        <dbReference type="EMBL" id="QKX53138.1"/>
    </source>
</evidence>
<dbReference type="InterPro" id="IPR051911">
    <property type="entry name" value="SDR_oxidoreductase"/>
</dbReference>
<dbReference type="SUPFAM" id="SSF51735">
    <property type="entry name" value="NAD(P)-binding Rossmann-fold domains"/>
    <property type="match status" value="1"/>
</dbReference>
<dbReference type="InterPro" id="IPR036291">
    <property type="entry name" value="NAD(P)-bd_dom_sf"/>
</dbReference>
<evidence type="ECO:0000256" key="4">
    <source>
        <dbReference type="RuleBase" id="RU000363"/>
    </source>
</evidence>
<proteinExistence type="inferred from homology"/>
<protein>
    <submittedName>
        <fullName evidence="5">Uncharacterized protein</fullName>
    </submittedName>
</protein>
<name>A0A7H8QGR2_TALRU</name>
<dbReference type="InterPro" id="IPR020904">
    <property type="entry name" value="Sc_DH/Rdtase_CS"/>
</dbReference>
<keyword evidence="3" id="KW-0560">Oxidoreductase</keyword>
<dbReference type="Proteomes" id="UP000509510">
    <property type="component" value="Chromosome I"/>
</dbReference>
<dbReference type="AlphaFoldDB" id="A0A7H8QGR2"/>
<reference evidence="6" key="1">
    <citation type="submission" date="2020-06" db="EMBL/GenBank/DDBJ databases">
        <title>A chromosome-scale genome assembly of Talaromyces rugulosus W13939.</title>
        <authorList>
            <person name="Wang B."/>
            <person name="Guo L."/>
            <person name="Ye K."/>
            <person name="Wang L."/>
        </authorList>
    </citation>
    <scope>NUCLEOTIDE SEQUENCE [LARGE SCALE GENOMIC DNA]</scope>
    <source>
        <strain evidence="6">W13939</strain>
    </source>
</reference>
<comment type="similarity">
    <text evidence="1 4">Belongs to the short-chain dehydrogenases/reductases (SDR) family.</text>
</comment>
<evidence type="ECO:0000313" key="6">
    <source>
        <dbReference type="Proteomes" id="UP000509510"/>
    </source>
</evidence>
<dbReference type="GeneID" id="55987729"/>
<dbReference type="CDD" id="cd05374">
    <property type="entry name" value="17beta-HSD-like_SDR_c"/>
    <property type="match status" value="1"/>
</dbReference>
<accession>A0A7H8QGR2</accession>
<dbReference type="PANTHER" id="PTHR43976">
    <property type="entry name" value="SHORT CHAIN DEHYDROGENASE"/>
    <property type="match status" value="1"/>
</dbReference>
<dbReference type="InterPro" id="IPR002347">
    <property type="entry name" value="SDR_fam"/>
</dbReference>
<dbReference type="EMBL" id="CP055898">
    <property type="protein sequence ID" value="QKX53138.1"/>
    <property type="molecule type" value="Genomic_DNA"/>
</dbReference>
<dbReference type="Pfam" id="PF00106">
    <property type="entry name" value="adh_short"/>
    <property type="match status" value="1"/>
</dbReference>
<evidence type="ECO:0000256" key="3">
    <source>
        <dbReference type="ARBA" id="ARBA00023002"/>
    </source>
</evidence>
<dbReference type="PRINTS" id="PR00080">
    <property type="entry name" value="SDRFAMILY"/>
</dbReference>
<evidence type="ECO:0000256" key="2">
    <source>
        <dbReference type="ARBA" id="ARBA00022857"/>
    </source>
</evidence>
<dbReference type="PANTHER" id="PTHR43976:SF16">
    <property type="entry name" value="SHORT-CHAIN DEHYDROGENASE_REDUCTASE FAMILY PROTEIN"/>
    <property type="match status" value="1"/>
</dbReference>
<dbReference type="OrthoDB" id="1274115at2759"/>
<dbReference type="RefSeq" id="XP_035339317.1">
    <property type="nucleotide sequence ID" value="XM_035483424.1"/>
</dbReference>
<keyword evidence="6" id="KW-1185">Reference proteome</keyword>
<evidence type="ECO:0000256" key="1">
    <source>
        <dbReference type="ARBA" id="ARBA00006484"/>
    </source>
</evidence>
<dbReference type="GO" id="GO:0016491">
    <property type="term" value="F:oxidoreductase activity"/>
    <property type="evidence" value="ECO:0007669"/>
    <property type="project" value="UniProtKB-KW"/>
</dbReference>